<comment type="subcellular location">
    <subcellularLocation>
        <location evidence="1 7">Cell membrane</location>
        <topology evidence="1 7">Multi-pass membrane protein</topology>
    </subcellularLocation>
</comment>
<evidence type="ECO:0000256" key="3">
    <source>
        <dbReference type="ARBA" id="ARBA00022475"/>
    </source>
</evidence>
<dbReference type="InterPro" id="IPR051393">
    <property type="entry name" value="ABC_transporter_permease"/>
</dbReference>
<comment type="similarity">
    <text evidence="7">Belongs to the binding-protein-dependent transport system permease family.</text>
</comment>
<keyword evidence="2 7" id="KW-0813">Transport</keyword>
<keyword evidence="10" id="KW-1185">Reference proteome</keyword>
<sequence length="296" mass="33580">MHNNDHKRKLLVTVYLLPTVAILFIFMVIPIIYTFYLSFFDWNLIAPTKKFVGLENYITIFTDSVNRKVLLNTVFYIVLLLALNFILPYFIAIVVQFFIGKMKGPYKVIFFIPSIFSLVVGAMLFSWIMNPVSGPLAIVMKMVGFSLPNWTNSGGMAIVIICLITNWKVFGYNFVLLLTGLGAIPKNLIDATKIDRIPKWRVIWNIVLPLNKSIALYVLILTIVQGLQFVFTPISVITQGGPYYGSSNILYHTYLNAFVLYKTGNASALAMLTFIIFLVLLYAEMKFVEGKSNNYA</sequence>
<dbReference type="SUPFAM" id="SSF161098">
    <property type="entry name" value="MetI-like"/>
    <property type="match status" value="1"/>
</dbReference>
<dbReference type="OrthoDB" id="9785836at2"/>
<gene>
    <name evidence="9" type="ORF">ESZ47_05585</name>
</gene>
<dbReference type="InterPro" id="IPR035906">
    <property type="entry name" value="MetI-like_sf"/>
</dbReference>
<dbReference type="GO" id="GO:0005886">
    <property type="term" value="C:plasma membrane"/>
    <property type="evidence" value="ECO:0007669"/>
    <property type="project" value="UniProtKB-SubCell"/>
</dbReference>
<keyword evidence="4 7" id="KW-0812">Transmembrane</keyword>
<evidence type="ECO:0000313" key="9">
    <source>
        <dbReference type="EMBL" id="TYC47604.1"/>
    </source>
</evidence>
<feature type="domain" description="ABC transmembrane type-1" evidence="8">
    <location>
        <begin position="70"/>
        <end position="282"/>
    </location>
</feature>
<dbReference type="Pfam" id="PF00528">
    <property type="entry name" value="BPD_transp_1"/>
    <property type="match status" value="1"/>
</dbReference>
<evidence type="ECO:0000256" key="1">
    <source>
        <dbReference type="ARBA" id="ARBA00004651"/>
    </source>
</evidence>
<evidence type="ECO:0000256" key="5">
    <source>
        <dbReference type="ARBA" id="ARBA00022989"/>
    </source>
</evidence>
<keyword evidence="6 7" id="KW-0472">Membrane</keyword>
<evidence type="ECO:0000256" key="7">
    <source>
        <dbReference type="RuleBase" id="RU363032"/>
    </source>
</evidence>
<keyword evidence="3" id="KW-1003">Cell membrane</keyword>
<name>A0A6P2CPS4_9LACO</name>
<dbReference type="SUPFAM" id="SSF160964">
    <property type="entry name" value="MalF N-terminal region-like"/>
    <property type="match status" value="1"/>
</dbReference>
<evidence type="ECO:0000259" key="8">
    <source>
        <dbReference type="PROSITE" id="PS50928"/>
    </source>
</evidence>
<feature type="transmembrane region" description="Helical" evidence="7">
    <location>
        <begin position="108"/>
        <end position="129"/>
    </location>
</feature>
<accession>A0A6P2CPS4</accession>
<dbReference type="CDD" id="cd06261">
    <property type="entry name" value="TM_PBP2"/>
    <property type="match status" value="1"/>
</dbReference>
<evidence type="ECO:0000256" key="6">
    <source>
        <dbReference type="ARBA" id="ARBA00023136"/>
    </source>
</evidence>
<feature type="transmembrane region" description="Helical" evidence="7">
    <location>
        <begin position="149"/>
        <end position="167"/>
    </location>
</feature>
<dbReference type="GO" id="GO:0055085">
    <property type="term" value="P:transmembrane transport"/>
    <property type="evidence" value="ECO:0007669"/>
    <property type="project" value="InterPro"/>
</dbReference>
<evidence type="ECO:0000256" key="2">
    <source>
        <dbReference type="ARBA" id="ARBA00022448"/>
    </source>
</evidence>
<evidence type="ECO:0000256" key="4">
    <source>
        <dbReference type="ARBA" id="ARBA00022692"/>
    </source>
</evidence>
<dbReference type="PANTHER" id="PTHR30193">
    <property type="entry name" value="ABC TRANSPORTER PERMEASE PROTEIN"/>
    <property type="match status" value="1"/>
</dbReference>
<feature type="transmembrane region" description="Helical" evidence="7">
    <location>
        <begin position="74"/>
        <end position="99"/>
    </location>
</feature>
<feature type="transmembrane region" description="Helical" evidence="7">
    <location>
        <begin position="258"/>
        <end position="283"/>
    </location>
</feature>
<dbReference type="PANTHER" id="PTHR30193:SF37">
    <property type="entry name" value="INNER MEMBRANE ABC TRANSPORTER PERMEASE PROTEIN YCJO"/>
    <property type="match status" value="1"/>
</dbReference>
<dbReference type="RefSeq" id="WP_148605508.1">
    <property type="nucleotide sequence ID" value="NZ_BSUV01000001.1"/>
</dbReference>
<dbReference type="AlphaFoldDB" id="A0A6P2CPS4"/>
<feature type="transmembrane region" description="Helical" evidence="7">
    <location>
        <begin position="12"/>
        <end position="36"/>
    </location>
</feature>
<dbReference type="EMBL" id="SDGY01000001">
    <property type="protein sequence ID" value="TYC47604.1"/>
    <property type="molecule type" value="Genomic_DNA"/>
</dbReference>
<dbReference type="Gene3D" id="1.10.3720.10">
    <property type="entry name" value="MetI-like"/>
    <property type="match status" value="1"/>
</dbReference>
<proteinExistence type="inferred from homology"/>
<dbReference type="Proteomes" id="UP000442244">
    <property type="component" value="Unassembled WGS sequence"/>
</dbReference>
<comment type="caution">
    <text evidence="9">The sequence shown here is derived from an EMBL/GenBank/DDBJ whole genome shotgun (WGS) entry which is preliminary data.</text>
</comment>
<evidence type="ECO:0000313" key="10">
    <source>
        <dbReference type="Proteomes" id="UP000442244"/>
    </source>
</evidence>
<protein>
    <submittedName>
        <fullName evidence="9">Sugar ABC transporter permease</fullName>
    </submittedName>
</protein>
<reference evidence="9 10" key="1">
    <citation type="submission" date="2019-01" db="EMBL/GenBank/DDBJ databases">
        <title>Leuconostoc litchii sp. nov., a novel lactic acid bacterium isolated from lychee.</title>
        <authorList>
            <person name="Wang L.-T."/>
        </authorList>
    </citation>
    <scope>NUCLEOTIDE SEQUENCE [LARGE SCALE GENOMIC DNA]</scope>
    <source>
        <strain evidence="9 10">MB7</strain>
    </source>
</reference>
<keyword evidence="5 7" id="KW-1133">Transmembrane helix</keyword>
<dbReference type="InterPro" id="IPR000515">
    <property type="entry name" value="MetI-like"/>
</dbReference>
<dbReference type="PROSITE" id="PS50928">
    <property type="entry name" value="ABC_TM1"/>
    <property type="match status" value="1"/>
</dbReference>
<organism evidence="9 10">
    <name type="scientific">Leuconostoc litchii</name>
    <dbReference type="NCBI Taxonomy" id="1981069"/>
    <lineage>
        <taxon>Bacteria</taxon>
        <taxon>Bacillati</taxon>
        <taxon>Bacillota</taxon>
        <taxon>Bacilli</taxon>
        <taxon>Lactobacillales</taxon>
        <taxon>Lactobacillaceae</taxon>
        <taxon>Leuconostoc</taxon>
    </lineage>
</organism>